<proteinExistence type="inferred from homology"/>
<dbReference type="InterPro" id="IPR007444">
    <property type="entry name" value="Glucan_biosyn_MdoG_C"/>
</dbReference>
<dbReference type="GO" id="GO:0003824">
    <property type="term" value="F:catalytic activity"/>
    <property type="evidence" value="ECO:0007669"/>
    <property type="project" value="InterPro"/>
</dbReference>
<evidence type="ECO:0000256" key="1">
    <source>
        <dbReference type="ARBA" id="ARBA00004418"/>
    </source>
</evidence>
<dbReference type="SUPFAM" id="SSF74650">
    <property type="entry name" value="Galactose mutarotase-like"/>
    <property type="match status" value="1"/>
</dbReference>
<dbReference type="GO" id="GO:0030246">
    <property type="term" value="F:carbohydrate binding"/>
    <property type="evidence" value="ECO:0007669"/>
    <property type="project" value="InterPro"/>
</dbReference>
<protein>
    <submittedName>
        <fullName evidence="8">Glucan biosynthesis protein D</fullName>
    </submittedName>
</protein>
<organism evidence="8 9">
    <name type="scientific">Salinisphaera japonica YTM-1</name>
    <dbReference type="NCBI Taxonomy" id="1209778"/>
    <lineage>
        <taxon>Bacteria</taxon>
        <taxon>Pseudomonadati</taxon>
        <taxon>Pseudomonadota</taxon>
        <taxon>Gammaproteobacteria</taxon>
        <taxon>Salinisphaerales</taxon>
        <taxon>Salinisphaeraceae</taxon>
        <taxon>Salinisphaera</taxon>
    </lineage>
</organism>
<dbReference type="UniPathway" id="UPA00637"/>
<evidence type="ECO:0000256" key="5">
    <source>
        <dbReference type="ARBA" id="ARBA00022764"/>
    </source>
</evidence>
<feature type="signal peptide" evidence="6">
    <location>
        <begin position="1"/>
        <end position="25"/>
    </location>
</feature>
<dbReference type="EMBL" id="AYKG01000032">
    <property type="protein sequence ID" value="ROO26864.1"/>
    <property type="molecule type" value="Genomic_DNA"/>
</dbReference>
<dbReference type="InterPro" id="IPR014718">
    <property type="entry name" value="GH-type_carb-bd"/>
</dbReference>
<dbReference type="InParanoid" id="A0A423PML5"/>
<dbReference type="GO" id="GO:0051274">
    <property type="term" value="P:beta-glucan biosynthetic process"/>
    <property type="evidence" value="ECO:0007669"/>
    <property type="project" value="TreeGrafter"/>
</dbReference>
<keyword evidence="5" id="KW-0574">Periplasm</keyword>
<comment type="pathway">
    <text evidence="2">Glycan metabolism; osmoregulated periplasmic glucan (OPG) biosynthesis.</text>
</comment>
<evidence type="ECO:0000256" key="3">
    <source>
        <dbReference type="ARBA" id="ARBA00009284"/>
    </source>
</evidence>
<keyword evidence="4 6" id="KW-0732">Signal</keyword>
<dbReference type="InterPro" id="IPR013783">
    <property type="entry name" value="Ig-like_fold"/>
</dbReference>
<dbReference type="RefSeq" id="WP_123658554.1">
    <property type="nucleotide sequence ID" value="NZ_AYKG01000032.1"/>
</dbReference>
<comment type="subcellular location">
    <subcellularLocation>
        <location evidence="1">Periplasm</location>
    </subcellularLocation>
</comment>
<comment type="caution">
    <text evidence="8">The sequence shown here is derived from an EMBL/GenBank/DDBJ whole genome shotgun (WGS) entry which is preliminary data.</text>
</comment>
<dbReference type="AlphaFoldDB" id="A0A423PML5"/>
<dbReference type="SUPFAM" id="SSF81296">
    <property type="entry name" value="E set domains"/>
    <property type="match status" value="1"/>
</dbReference>
<dbReference type="PANTHER" id="PTHR30504">
    <property type="entry name" value="GLUCANS BIOSYNTHESIS PROTEIN"/>
    <property type="match status" value="1"/>
</dbReference>
<evidence type="ECO:0000256" key="4">
    <source>
        <dbReference type="ARBA" id="ARBA00022729"/>
    </source>
</evidence>
<sequence length="540" mass="60148">MQRRTLLKASMALTALGLPAFPAWSAPGEAKTPDEAFSMAGLKQRAQQLAASPYKSNKNNLPEQLAQLDPLDYQKIKFHKDHGLWAGEAPIDLRVYFFHTGMHFNTPVRMHVIDDDGMARPIRFSPDMFDYADSGVDATSLSEKRLGFAGFRMAVTERPGHTPELLSFLGASYFRAVDENRQYGLSARGLAIDTGLPKAEEFPDFTAFWFERPAPDSTTLTVYALLDSPSATGAYKFVIDAGAEHGVVMDIDSHIYTRAAIERLGIGPMTSMFLKGTAQPTARDTISPRMHDSDRLNLWRGNGEWICRPLYNPAKLQFNTFADDNPRGFGLVQHDHDFDDYRDSVTWYNRRPSLWLEPTNDWGAGHVALMELPTLGETVDNIVAFWIPEAPVTANDHLHFAYKLYWTPTPPVSPSLAEVDATWSGMGGTREGWIPGDRNPDGYARRFAVDFVGPDLATLAKNEATDRLAVDVSASNGSISYRAIHPLAEIGGVRAVFDWTPGNQDTTPVTLRAYLKEGDDARSVTWLYQFLPPEPADRHY</sequence>
<feature type="domain" description="Glucan biosynthesis periplasmic MdoG C-terminal" evidence="7">
    <location>
        <begin position="37"/>
        <end position="530"/>
    </location>
</feature>
<accession>A0A423PML5</accession>
<evidence type="ECO:0000259" key="7">
    <source>
        <dbReference type="Pfam" id="PF04349"/>
    </source>
</evidence>
<dbReference type="FunFam" id="2.70.98.10:FF:000001">
    <property type="entry name" value="Glucans biosynthesis protein G"/>
    <property type="match status" value="1"/>
</dbReference>
<dbReference type="FunCoup" id="A0A423PML5">
    <property type="interactions" value="17"/>
</dbReference>
<dbReference type="PIRSF" id="PIRSF006281">
    <property type="entry name" value="MdoG"/>
    <property type="match status" value="1"/>
</dbReference>
<dbReference type="InterPro" id="IPR014438">
    <property type="entry name" value="Glucan_biosyn_MdoG/MdoD"/>
</dbReference>
<evidence type="ECO:0000313" key="8">
    <source>
        <dbReference type="EMBL" id="ROO26864.1"/>
    </source>
</evidence>
<dbReference type="Pfam" id="PF04349">
    <property type="entry name" value="MdoG"/>
    <property type="match status" value="1"/>
</dbReference>
<dbReference type="GO" id="GO:0030288">
    <property type="term" value="C:outer membrane-bounded periplasmic space"/>
    <property type="evidence" value="ECO:0007669"/>
    <property type="project" value="TreeGrafter"/>
</dbReference>
<evidence type="ECO:0000313" key="9">
    <source>
        <dbReference type="Proteomes" id="UP000285310"/>
    </source>
</evidence>
<feature type="chain" id="PRO_5019568790" evidence="6">
    <location>
        <begin position="26"/>
        <end position="540"/>
    </location>
</feature>
<dbReference type="Proteomes" id="UP000285310">
    <property type="component" value="Unassembled WGS sequence"/>
</dbReference>
<comment type="similarity">
    <text evidence="3">Belongs to the OpgD/OpgG family.</text>
</comment>
<dbReference type="InterPro" id="IPR011013">
    <property type="entry name" value="Gal_mutarotase_sf_dom"/>
</dbReference>
<evidence type="ECO:0000256" key="6">
    <source>
        <dbReference type="SAM" id="SignalP"/>
    </source>
</evidence>
<dbReference type="Gene3D" id="2.60.40.10">
    <property type="entry name" value="Immunoglobulins"/>
    <property type="match status" value="1"/>
</dbReference>
<dbReference type="Gene3D" id="2.70.98.10">
    <property type="match status" value="1"/>
</dbReference>
<evidence type="ECO:0000256" key="2">
    <source>
        <dbReference type="ARBA" id="ARBA00005001"/>
    </source>
</evidence>
<dbReference type="PANTHER" id="PTHR30504:SF3">
    <property type="entry name" value="GLUCANS BIOSYNTHESIS PROTEIN D"/>
    <property type="match status" value="1"/>
</dbReference>
<keyword evidence="9" id="KW-1185">Reference proteome</keyword>
<gene>
    <name evidence="8" type="primary">mdoD</name>
    <name evidence="8" type="synonym">opgD</name>
    <name evidence="8" type="ORF">SAJA_10330</name>
</gene>
<dbReference type="OrthoDB" id="335750at2"/>
<name>A0A423PML5_9GAMM</name>
<reference evidence="8 9" key="1">
    <citation type="submission" date="2013-10" db="EMBL/GenBank/DDBJ databases">
        <title>Salinisphaera japonica YTM-1 Genome Sequencing.</title>
        <authorList>
            <person name="Lai Q."/>
            <person name="Li C."/>
            <person name="Shao Z."/>
        </authorList>
    </citation>
    <scope>NUCLEOTIDE SEQUENCE [LARGE SCALE GENOMIC DNA]</scope>
    <source>
        <strain evidence="8 9">YTM-1</strain>
    </source>
</reference>
<dbReference type="InterPro" id="IPR014756">
    <property type="entry name" value="Ig_E-set"/>
</dbReference>